<evidence type="ECO:0000256" key="3">
    <source>
        <dbReference type="ARBA" id="ARBA00015407"/>
    </source>
</evidence>
<dbReference type="GO" id="GO:0005737">
    <property type="term" value="C:cytoplasm"/>
    <property type="evidence" value="ECO:0007669"/>
    <property type="project" value="TreeGrafter"/>
</dbReference>
<evidence type="ECO:0000256" key="2">
    <source>
        <dbReference type="ARBA" id="ARBA00006868"/>
    </source>
</evidence>
<evidence type="ECO:0000259" key="6">
    <source>
        <dbReference type="Pfam" id="PF00899"/>
    </source>
</evidence>
<comment type="pathway">
    <text evidence="1 5">Protein modification; protein neddylation.</text>
</comment>
<keyword evidence="8" id="KW-1185">Reference proteome</keyword>
<dbReference type="Pfam" id="PF00899">
    <property type="entry name" value="ThiF"/>
    <property type="match status" value="1"/>
</dbReference>
<evidence type="ECO:0000313" key="8">
    <source>
        <dbReference type="Proteomes" id="UP001212152"/>
    </source>
</evidence>
<dbReference type="FunFam" id="3.40.50.720:FF:000475">
    <property type="entry name" value="NEDD8-activating enzyme E1 regulatory subunit"/>
    <property type="match status" value="1"/>
</dbReference>
<dbReference type="InterPro" id="IPR035985">
    <property type="entry name" value="Ubiquitin-activating_enz"/>
</dbReference>
<name>A0AAD5TD00_9FUNG</name>
<protein>
    <recommendedName>
        <fullName evidence="3 5">NEDD8-activating enzyme E1 regulatory subunit</fullName>
    </recommendedName>
</protein>
<dbReference type="PANTHER" id="PTHR10953">
    <property type="entry name" value="UBIQUITIN-ACTIVATING ENZYME E1"/>
    <property type="match status" value="1"/>
</dbReference>
<feature type="domain" description="THIF-type NAD/FAD binding fold" evidence="6">
    <location>
        <begin position="11"/>
        <end position="516"/>
    </location>
</feature>
<gene>
    <name evidence="7" type="primary">APP-BP1</name>
    <name evidence="7" type="ORF">HDU87_008702</name>
</gene>
<accession>A0AAD5TD00</accession>
<dbReference type="AlphaFoldDB" id="A0AAD5TD00"/>
<dbReference type="GO" id="GO:0045116">
    <property type="term" value="P:protein neddylation"/>
    <property type="evidence" value="ECO:0007669"/>
    <property type="project" value="UniProtKB-UniRule"/>
</dbReference>
<evidence type="ECO:0000256" key="5">
    <source>
        <dbReference type="PIRNR" id="PIRNR039099"/>
    </source>
</evidence>
<dbReference type="EMBL" id="JADGJQ010000093">
    <property type="protein sequence ID" value="KAJ3170817.1"/>
    <property type="molecule type" value="Genomic_DNA"/>
</dbReference>
<evidence type="ECO:0000256" key="4">
    <source>
        <dbReference type="ARBA" id="ARBA00022786"/>
    </source>
</evidence>
<dbReference type="InterPro" id="IPR030667">
    <property type="entry name" value="APP-BP1"/>
</dbReference>
<dbReference type="Gene3D" id="3.40.50.720">
    <property type="entry name" value="NAD(P)-binding Rossmann-like Domain"/>
    <property type="match status" value="2"/>
</dbReference>
<reference evidence="7" key="1">
    <citation type="submission" date="2020-05" db="EMBL/GenBank/DDBJ databases">
        <title>Phylogenomic resolution of chytrid fungi.</title>
        <authorList>
            <person name="Stajich J.E."/>
            <person name="Amses K."/>
            <person name="Simmons R."/>
            <person name="Seto K."/>
            <person name="Myers J."/>
            <person name="Bonds A."/>
            <person name="Quandt C.A."/>
            <person name="Barry K."/>
            <person name="Liu P."/>
            <person name="Grigoriev I."/>
            <person name="Longcore J.E."/>
            <person name="James T.Y."/>
        </authorList>
    </citation>
    <scope>NUCLEOTIDE SEQUENCE</scope>
    <source>
        <strain evidence="7">JEL0379</strain>
    </source>
</reference>
<organism evidence="7 8">
    <name type="scientific">Geranomyces variabilis</name>
    <dbReference type="NCBI Taxonomy" id="109894"/>
    <lineage>
        <taxon>Eukaryota</taxon>
        <taxon>Fungi</taxon>
        <taxon>Fungi incertae sedis</taxon>
        <taxon>Chytridiomycota</taxon>
        <taxon>Chytridiomycota incertae sedis</taxon>
        <taxon>Chytridiomycetes</taxon>
        <taxon>Spizellomycetales</taxon>
        <taxon>Powellomycetaceae</taxon>
        <taxon>Geranomyces</taxon>
    </lineage>
</organism>
<keyword evidence="4 5" id="KW-0833">Ubl conjugation pathway</keyword>
<dbReference type="Proteomes" id="UP001212152">
    <property type="component" value="Unassembled WGS sequence"/>
</dbReference>
<sequence length="537" mass="59039">MSIADSKTQKYDRQLRLWHAHGQAALERSKVCLLNGSGVGTEIVKNLILPGIGSLVVVDSAIVSDSDLGENFFVTPAHVGQPRAKAVSDLLLELNGDVHGDYLQEDPEAMIERSPEFFKQFTLVIATQISGKSLRRLADICWEQDVALIIVQAHGLVGYARIQVREHTIVESHPEQIVDLRFDSPFPALAAFADSFDLDAMDSLAHSHMPYIILLLKALNTWKQSHNAALPSNRDEREEFKQLVRTQERKEPGVENLNFEEALASAYRAWTPTTIPSSIQSILDDTRAAENLTPDTPDFWIIARAVRDFVANEGHGLLPLPGTVPDMHSDTESYVNLQTIYRTKARQDAAAVAARVTELVALAGRAERPIALDEIDRFCKNAAFVKVLRYRSFAEESDPRTAEAKTIGNALASDPRDNAAWYVALRAGEECKEHLGRWPGEPDSTSGHEVDVESDAAVLRDAIATYLAARGLPTDAVSNDHVVEFVRAAGANLHVTAALLGGVVSQEAIKLLTRQYVPIDNTVVFDGVRSVASVYRL</sequence>
<dbReference type="InterPro" id="IPR000594">
    <property type="entry name" value="ThiF_NAD_FAD-bd"/>
</dbReference>
<dbReference type="InterPro" id="IPR045886">
    <property type="entry name" value="ThiF/MoeB/HesA"/>
</dbReference>
<comment type="caution">
    <text evidence="7">The sequence shown here is derived from an EMBL/GenBank/DDBJ whole genome shotgun (WGS) entry which is preliminary data.</text>
</comment>
<comment type="function">
    <text evidence="5">Regulatory subunit of the dimeric UBA3-ULA1 E1 enzyme.</text>
</comment>
<proteinExistence type="inferred from homology"/>
<dbReference type="GO" id="GO:0019781">
    <property type="term" value="F:NEDD8 activating enzyme activity"/>
    <property type="evidence" value="ECO:0007669"/>
    <property type="project" value="UniProtKB-UniRule"/>
</dbReference>
<dbReference type="CDD" id="cd01493">
    <property type="entry name" value="APPBP1_RUB"/>
    <property type="match status" value="1"/>
</dbReference>
<dbReference type="SUPFAM" id="SSF69572">
    <property type="entry name" value="Activating enzymes of the ubiquitin-like proteins"/>
    <property type="match status" value="1"/>
</dbReference>
<dbReference type="PANTHER" id="PTHR10953:SF29">
    <property type="entry name" value="NEDD8-ACTIVATING ENZYME E1 REGULATORY SUBUNIT"/>
    <property type="match status" value="1"/>
</dbReference>
<evidence type="ECO:0000313" key="7">
    <source>
        <dbReference type="EMBL" id="KAJ3170817.1"/>
    </source>
</evidence>
<evidence type="ECO:0000256" key="1">
    <source>
        <dbReference type="ARBA" id="ARBA00005032"/>
    </source>
</evidence>
<dbReference type="PIRSF" id="PIRSF039099">
    <property type="entry name" value="APP-BP1"/>
    <property type="match status" value="1"/>
</dbReference>
<comment type="similarity">
    <text evidence="2 5">Belongs to the ubiquitin-activating E1 family. ULA1 subfamily.</text>
</comment>